<feature type="transmembrane region" description="Helical" evidence="1">
    <location>
        <begin position="22"/>
        <end position="48"/>
    </location>
</feature>
<dbReference type="AlphaFoldDB" id="A0A9D5AMX1"/>
<comment type="caution">
    <text evidence="2">The sequence shown here is derived from an EMBL/GenBank/DDBJ whole genome shotgun (WGS) entry which is preliminary data.</text>
</comment>
<sequence length="108" mass="12335">MIIVVIQDKVNFPQPESKAVKVATLISVIATTIFYLLCGCVTISTPTTIVTPLKIKRFRIVWRTSFVIMTTLISILFPFFNDIKIHFFQNSKAKIPLLQCVLKCYYSC</sequence>
<evidence type="ECO:0000256" key="1">
    <source>
        <dbReference type="SAM" id="Phobius"/>
    </source>
</evidence>
<reference evidence="2 3" key="1">
    <citation type="journal article" date="2022" name="Nat. Genet.">
        <title>Improved pea reference genome and pan-genome highlight genomic features and evolutionary characteristics.</title>
        <authorList>
            <person name="Yang T."/>
            <person name="Liu R."/>
            <person name="Luo Y."/>
            <person name="Hu S."/>
            <person name="Wang D."/>
            <person name="Wang C."/>
            <person name="Pandey M.K."/>
            <person name="Ge S."/>
            <person name="Xu Q."/>
            <person name="Li N."/>
            <person name="Li G."/>
            <person name="Huang Y."/>
            <person name="Saxena R.K."/>
            <person name="Ji Y."/>
            <person name="Li M."/>
            <person name="Yan X."/>
            <person name="He Y."/>
            <person name="Liu Y."/>
            <person name="Wang X."/>
            <person name="Xiang C."/>
            <person name="Varshney R.K."/>
            <person name="Ding H."/>
            <person name="Gao S."/>
            <person name="Zong X."/>
        </authorList>
    </citation>
    <scope>NUCLEOTIDE SEQUENCE [LARGE SCALE GENOMIC DNA]</scope>
    <source>
        <strain evidence="2 3">cv. Zhongwan 6</strain>
    </source>
</reference>
<dbReference type="Proteomes" id="UP001058974">
    <property type="component" value="Chromosome 5"/>
</dbReference>
<dbReference type="Gramene" id="Psat05G0669100-T1">
    <property type="protein sequence ID" value="KAI5411710.1"/>
    <property type="gene ID" value="KIW84_056691"/>
</dbReference>
<accession>A0A9D5AMX1</accession>
<organism evidence="2 3">
    <name type="scientific">Pisum sativum</name>
    <name type="common">Garden pea</name>
    <name type="synonym">Lathyrus oleraceus</name>
    <dbReference type="NCBI Taxonomy" id="3888"/>
    <lineage>
        <taxon>Eukaryota</taxon>
        <taxon>Viridiplantae</taxon>
        <taxon>Streptophyta</taxon>
        <taxon>Embryophyta</taxon>
        <taxon>Tracheophyta</taxon>
        <taxon>Spermatophyta</taxon>
        <taxon>Magnoliopsida</taxon>
        <taxon>eudicotyledons</taxon>
        <taxon>Gunneridae</taxon>
        <taxon>Pentapetalae</taxon>
        <taxon>rosids</taxon>
        <taxon>fabids</taxon>
        <taxon>Fabales</taxon>
        <taxon>Fabaceae</taxon>
        <taxon>Papilionoideae</taxon>
        <taxon>50 kb inversion clade</taxon>
        <taxon>NPAAA clade</taxon>
        <taxon>Hologalegina</taxon>
        <taxon>IRL clade</taxon>
        <taxon>Fabeae</taxon>
        <taxon>Lathyrus</taxon>
    </lineage>
</organism>
<feature type="transmembrane region" description="Helical" evidence="1">
    <location>
        <begin position="60"/>
        <end position="80"/>
    </location>
</feature>
<keyword evidence="3" id="KW-1185">Reference proteome</keyword>
<keyword evidence="1" id="KW-0812">Transmembrane</keyword>
<dbReference type="EMBL" id="JAMSHJ010000005">
    <property type="protein sequence ID" value="KAI5411710.1"/>
    <property type="molecule type" value="Genomic_DNA"/>
</dbReference>
<keyword evidence="1" id="KW-0472">Membrane</keyword>
<evidence type="ECO:0000313" key="3">
    <source>
        <dbReference type="Proteomes" id="UP001058974"/>
    </source>
</evidence>
<keyword evidence="1" id="KW-1133">Transmembrane helix</keyword>
<name>A0A9D5AMX1_PEA</name>
<evidence type="ECO:0000313" key="2">
    <source>
        <dbReference type="EMBL" id="KAI5411710.1"/>
    </source>
</evidence>
<gene>
    <name evidence="2" type="ORF">KIW84_056691</name>
</gene>
<protein>
    <submittedName>
        <fullName evidence="2">Uncharacterized protein</fullName>
    </submittedName>
</protein>
<proteinExistence type="predicted"/>